<dbReference type="PATRIC" id="fig|38307.3.peg.2552"/>
<evidence type="ECO:0000313" key="1">
    <source>
        <dbReference type="EMBL" id="OAJ66910.1"/>
    </source>
</evidence>
<protein>
    <submittedName>
        <fullName evidence="1">Uncharacterized protein</fullName>
    </submittedName>
</protein>
<proteinExistence type="predicted"/>
<comment type="caution">
    <text evidence="1">The sequence shown here is derived from an EMBL/GenBank/DDBJ whole genome shotgun (WGS) entry which is preliminary data.</text>
</comment>
<dbReference type="Proteomes" id="UP000077786">
    <property type="component" value="Unassembled WGS sequence"/>
</dbReference>
<evidence type="ECO:0000313" key="2">
    <source>
        <dbReference type="Proteomes" id="UP000077786"/>
    </source>
</evidence>
<dbReference type="AlphaFoldDB" id="A0A1B6VI72"/>
<name>A0A1B6VI72_9PROT</name>
<organism evidence="1 2">
    <name type="scientific">Gluconobacter cerinus</name>
    <dbReference type="NCBI Taxonomy" id="38307"/>
    <lineage>
        <taxon>Bacteria</taxon>
        <taxon>Pseudomonadati</taxon>
        <taxon>Pseudomonadota</taxon>
        <taxon>Alphaproteobacteria</taxon>
        <taxon>Acetobacterales</taxon>
        <taxon>Acetobacteraceae</taxon>
        <taxon>Gluconobacter</taxon>
    </lineage>
</organism>
<reference evidence="1 2" key="1">
    <citation type="submission" date="2016-03" db="EMBL/GenBank/DDBJ databases">
        <title>Draft genome sequence of Gluconobacter cerinus strain CECT 9110.</title>
        <authorList>
            <person name="Sainz F."/>
            <person name="Mas A."/>
            <person name="Torija M.J."/>
        </authorList>
    </citation>
    <scope>NUCLEOTIDE SEQUENCE [LARGE SCALE GENOMIC DNA]</scope>
    <source>
        <strain evidence="1 2">CECT 9110</strain>
    </source>
</reference>
<sequence length="78" mass="8993">MFHIHTGTVLVILVGSHKCYVVIEHLILVCNYQPAEQGSLRTSAAEVVLSSDNNFPFHNVHIKWYVVIEHLKREIIRE</sequence>
<accession>A0A1B6VI72</accession>
<dbReference type="RefSeq" id="WP_063905488.1">
    <property type="nucleotide sequence ID" value="NZ_LUTU01000012.1"/>
</dbReference>
<gene>
    <name evidence="1" type="ORF">A0123_02447</name>
</gene>
<dbReference type="EMBL" id="LUTU01000012">
    <property type="protein sequence ID" value="OAJ66910.1"/>
    <property type="molecule type" value="Genomic_DNA"/>
</dbReference>